<dbReference type="RefSeq" id="WP_337334570.1">
    <property type="nucleotide sequence ID" value="NZ_JBBDHC010000004.1"/>
</dbReference>
<keyword evidence="7" id="KW-0479">Metal-binding</keyword>
<keyword evidence="16" id="KW-1185">Reference proteome</keyword>
<comment type="subcellular location">
    <subcellularLocation>
        <location evidence="2">Cell membrane</location>
        <topology evidence="2">Multi-pass membrane protein</topology>
    </subcellularLocation>
</comment>
<evidence type="ECO:0000256" key="5">
    <source>
        <dbReference type="ARBA" id="ARBA00022617"/>
    </source>
</evidence>
<evidence type="ECO:0000256" key="11">
    <source>
        <dbReference type="ARBA" id="ARBA00023136"/>
    </source>
</evidence>
<gene>
    <name evidence="15" type="ORF">WB794_04065</name>
</gene>
<evidence type="ECO:0000256" key="1">
    <source>
        <dbReference type="ARBA" id="ARBA00001970"/>
    </source>
</evidence>
<name>A0AAW9R451_9GAMM</name>
<dbReference type="InterPro" id="IPR011577">
    <property type="entry name" value="Cyt_b561_bac/Ni-Hgenase"/>
</dbReference>
<dbReference type="InterPro" id="IPR052168">
    <property type="entry name" value="Cytochrome_b561_oxidase"/>
</dbReference>
<evidence type="ECO:0000256" key="7">
    <source>
        <dbReference type="ARBA" id="ARBA00022723"/>
    </source>
</evidence>
<evidence type="ECO:0000313" key="15">
    <source>
        <dbReference type="EMBL" id="MEJ1248851.1"/>
    </source>
</evidence>
<dbReference type="GO" id="GO:0020037">
    <property type="term" value="F:heme binding"/>
    <property type="evidence" value="ECO:0007669"/>
    <property type="project" value="TreeGrafter"/>
</dbReference>
<feature type="transmembrane region" description="Helical" evidence="13">
    <location>
        <begin position="93"/>
        <end position="112"/>
    </location>
</feature>
<proteinExistence type="inferred from homology"/>
<accession>A0AAW9R451</accession>
<dbReference type="GO" id="GO:0005886">
    <property type="term" value="C:plasma membrane"/>
    <property type="evidence" value="ECO:0007669"/>
    <property type="project" value="UniProtKB-SubCell"/>
</dbReference>
<evidence type="ECO:0000313" key="16">
    <source>
        <dbReference type="Proteomes" id="UP001364472"/>
    </source>
</evidence>
<keyword evidence="10" id="KW-0408">Iron</keyword>
<keyword evidence="11 13" id="KW-0472">Membrane</keyword>
<dbReference type="GO" id="GO:0022904">
    <property type="term" value="P:respiratory electron transport chain"/>
    <property type="evidence" value="ECO:0007669"/>
    <property type="project" value="InterPro"/>
</dbReference>
<reference evidence="15 16" key="1">
    <citation type="journal article" date="2016" name="Antonie Van Leeuwenhoek">
        <title>Denitratimonas tolerans gen. nov., sp. nov., a denitrifying bacterium isolated from a bioreactor for tannery wastewater treatment.</title>
        <authorList>
            <person name="Han S.I."/>
            <person name="Kim J.O."/>
            <person name="Lee Y.R."/>
            <person name="Ekpeghere K.I."/>
            <person name="Koh S.C."/>
            <person name="Whang K.S."/>
        </authorList>
    </citation>
    <scope>NUCLEOTIDE SEQUENCE [LARGE SCALE GENOMIC DNA]</scope>
    <source>
        <strain evidence="15 16">KACC 17565</strain>
    </source>
</reference>
<evidence type="ECO:0000256" key="12">
    <source>
        <dbReference type="ARBA" id="ARBA00037975"/>
    </source>
</evidence>
<dbReference type="PANTHER" id="PTHR30529">
    <property type="entry name" value="CYTOCHROME B561"/>
    <property type="match status" value="1"/>
</dbReference>
<protein>
    <submittedName>
        <fullName evidence="15">Cytochrome b</fullName>
    </submittedName>
</protein>
<dbReference type="InterPro" id="IPR016174">
    <property type="entry name" value="Di-haem_cyt_TM"/>
</dbReference>
<dbReference type="GO" id="GO:0046872">
    <property type="term" value="F:metal ion binding"/>
    <property type="evidence" value="ECO:0007669"/>
    <property type="project" value="UniProtKB-KW"/>
</dbReference>
<feature type="domain" description="Cytochrome b561 bacterial/Ni-hydrogenase" evidence="14">
    <location>
        <begin position="9"/>
        <end position="178"/>
    </location>
</feature>
<evidence type="ECO:0000256" key="9">
    <source>
        <dbReference type="ARBA" id="ARBA00022989"/>
    </source>
</evidence>
<evidence type="ECO:0000256" key="4">
    <source>
        <dbReference type="ARBA" id="ARBA00022475"/>
    </source>
</evidence>
<dbReference type="GO" id="GO:0009055">
    <property type="term" value="F:electron transfer activity"/>
    <property type="evidence" value="ECO:0007669"/>
    <property type="project" value="InterPro"/>
</dbReference>
<dbReference type="Proteomes" id="UP001364472">
    <property type="component" value="Unassembled WGS sequence"/>
</dbReference>
<evidence type="ECO:0000256" key="10">
    <source>
        <dbReference type="ARBA" id="ARBA00023004"/>
    </source>
</evidence>
<dbReference type="SUPFAM" id="SSF81342">
    <property type="entry name" value="Transmembrane di-heme cytochromes"/>
    <property type="match status" value="1"/>
</dbReference>
<evidence type="ECO:0000256" key="3">
    <source>
        <dbReference type="ARBA" id="ARBA00022448"/>
    </source>
</evidence>
<feature type="transmembrane region" description="Helical" evidence="13">
    <location>
        <begin position="143"/>
        <end position="168"/>
    </location>
</feature>
<evidence type="ECO:0000256" key="6">
    <source>
        <dbReference type="ARBA" id="ARBA00022692"/>
    </source>
</evidence>
<evidence type="ECO:0000256" key="13">
    <source>
        <dbReference type="SAM" id="Phobius"/>
    </source>
</evidence>
<keyword evidence="3" id="KW-0813">Transport</keyword>
<feature type="transmembrane region" description="Helical" evidence="13">
    <location>
        <begin position="53"/>
        <end position="73"/>
    </location>
</feature>
<keyword evidence="6 13" id="KW-0812">Transmembrane</keyword>
<evidence type="ECO:0000256" key="2">
    <source>
        <dbReference type="ARBA" id="ARBA00004651"/>
    </source>
</evidence>
<keyword evidence="8" id="KW-0249">Electron transport</keyword>
<evidence type="ECO:0000256" key="8">
    <source>
        <dbReference type="ARBA" id="ARBA00022982"/>
    </source>
</evidence>
<feature type="transmembrane region" description="Helical" evidence="13">
    <location>
        <begin position="12"/>
        <end position="32"/>
    </location>
</feature>
<keyword evidence="5" id="KW-0349">Heme</keyword>
<keyword evidence="4" id="KW-1003">Cell membrane</keyword>
<evidence type="ECO:0000259" key="14">
    <source>
        <dbReference type="Pfam" id="PF01292"/>
    </source>
</evidence>
<comment type="caution">
    <text evidence="15">The sequence shown here is derived from an EMBL/GenBank/DDBJ whole genome shotgun (WGS) entry which is preliminary data.</text>
</comment>
<dbReference type="AlphaFoldDB" id="A0AAW9R451"/>
<comment type="similarity">
    <text evidence="12">Belongs to the cytochrome b561 family.</text>
</comment>
<comment type="cofactor">
    <cofactor evidence="1">
        <name>heme b</name>
        <dbReference type="ChEBI" id="CHEBI:60344"/>
    </cofactor>
</comment>
<dbReference type="EMBL" id="JBBDHC010000004">
    <property type="protein sequence ID" value="MEJ1248851.1"/>
    <property type="molecule type" value="Genomic_DNA"/>
</dbReference>
<keyword evidence="9 13" id="KW-1133">Transmembrane helix</keyword>
<organism evidence="15 16">
    <name type="scientific">Denitratimonas tolerans</name>
    <dbReference type="NCBI Taxonomy" id="1338420"/>
    <lineage>
        <taxon>Bacteria</taxon>
        <taxon>Pseudomonadati</taxon>
        <taxon>Pseudomonadota</taxon>
        <taxon>Gammaproteobacteria</taxon>
        <taxon>Lysobacterales</taxon>
        <taxon>Lysobacteraceae</taxon>
        <taxon>Denitratimonas</taxon>
    </lineage>
</organism>
<dbReference type="PANTHER" id="PTHR30529:SF3">
    <property type="entry name" value="CYTOCHROME B561 HOMOLOG 1"/>
    <property type="match status" value="1"/>
</dbReference>
<dbReference type="Pfam" id="PF01292">
    <property type="entry name" value="Ni_hydr_CYTB"/>
    <property type="match status" value="1"/>
</dbReference>
<sequence>MNTPHAPSRYHGLSISLHWLTLLLLVAVYALIELREMYPKGSETRELMKHWHFMLGLVVFALVLIRLPARALFRVPPITPAPPAWQEWLAKSMHLALYVFLVGMPLLGWIVLSAKGKPVPFFGLTLPPLVAPDKALAERLQDLHALIGTIGYWLIGLHAAAALFHHYVSRDDTLRRMTLRGSNAAVDERDRSA</sequence>